<protein>
    <submittedName>
        <fullName evidence="4">Imidazoleglycerol-phosphate dehydratase</fullName>
        <ecNumber evidence="4">4.2.1.19</ecNumber>
    </submittedName>
</protein>
<dbReference type="RefSeq" id="WP_174448245.1">
    <property type="nucleotide sequence ID" value="NZ_AP018732.1"/>
</dbReference>
<dbReference type="InterPro" id="IPR038494">
    <property type="entry name" value="IGPD_sf"/>
</dbReference>
<dbReference type="Gene3D" id="3.30.230.40">
    <property type="entry name" value="Imidazole glycerol phosphate dehydratase, domain 1"/>
    <property type="match status" value="2"/>
</dbReference>
<keyword evidence="3 4" id="KW-0456">Lyase</keyword>
<dbReference type="InterPro" id="IPR020568">
    <property type="entry name" value="Ribosomal_Su5_D2-typ_SF"/>
</dbReference>
<reference evidence="4 5" key="1">
    <citation type="journal article" date="2019" name="ISME J.">
        <title>Isolation and characterization of a thermophilic sulfur- and iron-reducing thaumarchaeote from a terrestrial acidic hot spring.</title>
        <authorList>
            <person name="Kato S."/>
            <person name="Itoh T."/>
            <person name="Yuki M."/>
            <person name="Nagamori M."/>
            <person name="Ohnishi M."/>
            <person name="Uematsu K."/>
            <person name="Suzuki K."/>
            <person name="Takashina T."/>
            <person name="Ohkuma M."/>
        </authorList>
    </citation>
    <scope>NUCLEOTIDE SEQUENCE [LARGE SCALE GENOMIC DNA]</scope>
    <source>
        <strain evidence="4 5">NAS-02</strain>
    </source>
</reference>
<dbReference type="GeneID" id="55584387"/>
<evidence type="ECO:0000256" key="2">
    <source>
        <dbReference type="ARBA" id="ARBA00023102"/>
    </source>
</evidence>
<dbReference type="GO" id="GO:0004424">
    <property type="term" value="F:imidazoleglycerol-phosphate dehydratase activity"/>
    <property type="evidence" value="ECO:0007669"/>
    <property type="project" value="UniProtKB-EC"/>
</dbReference>
<accession>A0A4P2VLE1</accession>
<dbReference type="GO" id="GO:0000105">
    <property type="term" value="P:L-histidine biosynthetic process"/>
    <property type="evidence" value="ECO:0007669"/>
    <property type="project" value="UniProtKB-KW"/>
</dbReference>
<dbReference type="SUPFAM" id="SSF54211">
    <property type="entry name" value="Ribosomal protein S5 domain 2-like"/>
    <property type="match status" value="2"/>
</dbReference>
<keyword evidence="1" id="KW-0028">Amino-acid biosynthesis</keyword>
<dbReference type="EC" id="4.2.1.19" evidence="4"/>
<sequence length="212" mass="22985">MSQGIGISVLSSSPTSASVERRTSETLVRVSVEEGPRRPWRISTGSAFLDHMVEIFAFYSGLNVDASVEASRRLMHTIAEDLGITLGTALRAMADARISSTGCRCQGFAQAVLDEAYSQARISYEGRALAVVESNVGRFGQVEDIQEEFLVALLEGLAQGMRATVHVDVMRGKDPHHAWESAFRALGSALRSALERDEWRRGSIAGVKGTVD</sequence>
<dbReference type="PANTHER" id="PTHR23133:SF2">
    <property type="entry name" value="IMIDAZOLEGLYCEROL-PHOSPHATE DEHYDRATASE"/>
    <property type="match status" value="1"/>
</dbReference>
<gene>
    <name evidence="4" type="ORF">NAS2_0569</name>
</gene>
<keyword evidence="2" id="KW-0368">Histidine biosynthesis</keyword>
<evidence type="ECO:0000313" key="5">
    <source>
        <dbReference type="Proteomes" id="UP000509448"/>
    </source>
</evidence>
<organism evidence="4 5">
    <name type="scientific">Conexivisphaera calida</name>
    <dbReference type="NCBI Taxonomy" id="1874277"/>
    <lineage>
        <taxon>Archaea</taxon>
        <taxon>Nitrososphaerota</taxon>
        <taxon>Conexivisphaeria</taxon>
        <taxon>Conexivisphaerales</taxon>
        <taxon>Conexivisphaeraceae</taxon>
        <taxon>Conexivisphaera</taxon>
    </lineage>
</organism>
<name>A0A4P2VLE1_9ARCH</name>
<dbReference type="Pfam" id="PF00475">
    <property type="entry name" value="IGPD"/>
    <property type="match status" value="1"/>
</dbReference>
<dbReference type="EMBL" id="AP018732">
    <property type="protein sequence ID" value="BBE41958.1"/>
    <property type="molecule type" value="Genomic_DNA"/>
</dbReference>
<evidence type="ECO:0000256" key="3">
    <source>
        <dbReference type="ARBA" id="ARBA00023239"/>
    </source>
</evidence>
<dbReference type="OrthoDB" id="103579at2157"/>
<dbReference type="KEGG" id="ccai:NAS2_0569"/>
<evidence type="ECO:0000256" key="1">
    <source>
        <dbReference type="ARBA" id="ARBA00022605"/>
    </source>
</evidence>
<dbReference type="Proteomes" id="UP000509448">
    <property type="component" value="Chromosome"/>
</dbReference>
<dbReference type="AlphaFoldDB" id="A0A4P2VLE1"/>
<dbReference type="PANTHER" id="PTHR23133">
    <property type="entry name" value="IMIDAZOLEGLYCEROL-PHOSPHATE DEHYDRATASE HIS7"/>
    <property type="match status" value="1"/>
</dbReference>
<evidence type="ECO:0000313" key="4">
    <source>
        <dbReference type="EMBL" id="BBE41958.1"/>
    </source>
</evidence>
<keyword evidence="5" id="KW-1185">Reference proteome</keyword>
<dbReference type="InterPro" id="IPR000807">
    <property type="entry name" value="ImidazoleglycerolP_deHydtase"/>
</dbReference>
<proteinExistence type="predicted"/>